<name>A0A495XS18_9MICO</name>
<dbReference type="Pfam" id="PF08922">
    <property type="entry name" value="DUF1905"/>
    <property type="match status" value="1"/>
</dbReference>
<dbReference type="InterPro" id="IPR037079">
    <property type="entry name" value="AF2212/PG0164-like_sf"/>
</dbReference>
<proteinExistence type="predicted"/>
<evidence type="ECO:0000313" key="2">
    <source>
        <dbReference type="EMBL" id="RKT76702.1"/>
    </source>
</evidence>
<dbReference type="Proteomes" id="UP000590811">
    <property type="component" value="Unassembled WGS sequence"/>
</dbReference>
<dbReference type="EMBL" id="JACHVT010000011">
    <property type="protein sequence ID" value="MBB2988433.1"/>
    <property type="molecule type" value="Genomic_DNA"/>
</dbReference>
<comment type="caution">
    <text evidence="2">The sequence shown here is derived from an EMBL/GenBank/DDBJ whole genome shotgun (WGS) entry which is preliminary data.</text>
</comment>
<dbReference type="SUPFAM" id="SSF141694">
    <property type="entry name" value="AF2212/PG0164-like"/>
    <property type="match status" value="1"/>
</dbReference>
<accession>A0A495XS18</accession>
<evidence type="ECO:0000313" key="3">
    <source>
        <dbReference type="Proteomes" id="UP000278440"/>
    </source>
</evidence>
<dbReference type="Proteomes" id="UP000278440">
    <property type="component" value="Unassembled WGS sequence"/>
</dbReference>
<reference evidence="2 3" key="1">
    <citation type="submission" date="2018-10" db="EMBL/GenBank/DDBJ databases">
        <title>Sequencing the genomes of 1000 actinobacteria strains.</title>
        <authorList>
            <person name="Klenk H.-P."/>
        </authorList>
    </citation>
    <scope>NUCLEOTIDE SEQUENCE [LARGE SCALE GENOMIC DNA]</scope>
    <source>
        <strain evidence="2 3">DSM 44267</strain>
    </source>
</reference>
<evidence type="ECO:0000313" key="4">
    <source>
        <dbReference type="Proteomes" id="UP000590811"/>
    </source>
</evidence>
<keyword evidence="3" id="KW-1185">Reference proteome</keyword>
<organism evidence="2 3">
    <name type="scientific">Terracoccus luteus</name>
    <dbReference type="NCBI Taxonomy" id="53356"/>
    <lineage>
        <taxon>Bacteria</taxon>
        <taxon>Bacillati</taxon>
        <taxon>Actinomycetota</taxon>
        <taxon>Actinomycetes</taxon>
        <taxon>Micrococcales</taxon>
        <taxon>Intrasporangiaceae</taxon>
        <taxon>Terracoccus</taxon>
    </lineage>
</organism>
<evidence type="ECO:0000313" key="1">
    <source>
        <dbReference type="EMBL" id="MBB2988433.1"/>
    </source>
</evidence>
<dbReference type="AlphaFoldDB" id="A0A495XS18"/>
<protein>
    <submittedName>
        <fullName evidence="2">Uncharacterized protein DUF1905</fullName>
    </submittedName>
</protein>
<gene>
    <name evidence="2" type="ORF">DFJ68_0098</name>
    <name evidence="1" type="ORF">FHW14_003627</name>
</gene>
<dbReference type="RefSeq" id="WP_245963361.1">
    <property type="nucleotide sequence ID" value="NZ_JACHVT010000011.1"/>
</dbReference>
<sequence length="114" mass="12556">MRGLDEPRAGRGGVILSVMEVEFTGEVVHWRGPSPYHFVRVPEPESQALHDVAFVSYGWGVLPVTARLRDTKFTTSLFPKDGGYLVPLKDAVRRAEAVEIGDVVPLTLVVRGEV</sequence>
<reference evidence="1 4" key="2">
    <citation type="submission" date="2020-08" db="EMBL/GenBank/DDBJ databases">
        <title>Genomic Encyclopedia of Type Strains, Phase IV (KMG-V): Genome sequencing to study the core and pangenomes of soil and plant-associated prokaryotes.</title>
        <authorList>
            <person name="Whitman W."/>
        </authorList>
    </citation>
    <scope>NUCLEOTIDE SEQUENCE [LARGE SCALE GENOMIC DNA]</scope>
    <source>
        <strain evidence="1 4">B3ACCR2</strain>
    </source>
</reference>
<dbReference type="EMBL" id="RBXT01000001">
    <property type="protein sequence ID" value="RKT76702.1"/>
    <property type="molecule type" value="Genomic_DNA"/>
</dbReference>
<dbReference type="InterPro" id="IPR015018">
    <property type="entry name" value="DUF1905"/>
</dbReference>
<dbReference type="Gene3D" id="2.40.30.100">
    <property type="entry name" value="AF2212/PG0164-like"/>
    <property type="match status" value="1"/>
</dbReference>